<dbReference type="Pfam" id="PF00293">
    <property type="entry name" value="NUDIX"/>
    <property type="match status" value="1"/>
</dbReference>
<sequence>MEGLPKGYRPNVGVCLINSDFQVFVASRLNVPGAWQMPQGGIEDGEEPKSAAIRELREETGVVSAEIIAEVPKWLTYDFPPAVKAKVNRLWGGEWHGQAQKWFLMRLTKDDREINLATGEADPEFAEWKWANPEEVIEQASFKNLLIDMDYKRPTYEEVIRTFMPYFQGNAISGKSLPTKSGYLPINPTSKSAIFYAFYEAQQNPTSLPLSQTPLLIWLQGGPGCSSMIGNFYELGPWRVTKSLTLEPNPGSWNRIFGLLFLDNPIGTGFSVASTPQEIPKDQESVAKHLFAAITNFLEHDPVFKYRPIYITGESYAGKYVPSIGYYILHQNSRLNISHRVNLAGVAIGDGLTDPITQVATHAVNAHYVGLINEKQKNELEKAQMEAIRLTQLRDWSEATHARTRILGMLQNMTGLATLYDYTRKIPYEDDLVEEFLKSSEVKKALGVVNESIVFEACSDVVGDVLHEDVMKSVKYMVEYLVRKSRVLLYQGQYDLRDGVVQVEAWVKTMKWEGIGEFLSADRKIWKVNGEIAGYVQKWRSLTNVVVLGAGHLLPTDQAVNSQAMIEDWVLEKGLFGNEQEKKMNVSPSL</sequence>
<organism evidence="8 9">
    <name type="scientific">Senna tora</name>
    <dbReference type="NCBI Taxonomy" id="362788"/>
    <lineage>
        <taxon>Eukaryota</taxon>
        <taxon>Viridiplantae</taxon>
        <taxon>Streptophyta</taxon>
        <taxon>Embryophyta</taxon>
        <taxon>Tracheophyta</taxon>
        <taxon>Spermatophyta</taxon>
        <taxon>Magnoliopsida</taxon>
        <taxon>eudicotyledons</taxon>
        <taxon>Gunneridae</taxon>
        <taxon>Pentapetalae</taxon>
        <taxon>rosids</taxon>
        <taxon>fabids</taxon>
        <taxon>Fabales</taxon>
        <taxon>Fabaceae</taxon>
        <taxon>Caesalpinioideae</taxon>
        <taxon>Cassia clade</taxon>
        <taxon>Senna</taxon>
    </lineage>
</organism>
<dbReference type="EC" id="3.4.16.-" evidence="6"/>
<dbReference type="InterPro" id="IPR000086">
    <property type="entry name" value="NUDIX_hydrolase_dom"/>
</dbReference>
<dbReference type="SUPFAM" id="SSF55811">
    <property type="entry name" value="Nudix"/>
    <property type="match status" value="1"/>
</dbReference>
<dbReference type="InterPro" id="IPR020084">
    <property type="entry name" value="NUDIX_hydrolase_CS"/>
</dbReference>
<dbReference type="EMBL" id="JAAIUW010000006">
    <property type="protein sequence ID" value="KAF7827675.1"/>
    <property type="molecule type" value="Genomic_DNA"/>
</dbReference>
<dbReference type="PROSITE" id="PS00131">
    <property type="entry name" value="CARBOXYPEPT_SER_SER"/>
    <property type="match status" value="1"/>
</dbReference>
<evidence type="ECO:0000256" key="1">
    <source>
        <dbReference type="ARBA" id="ARBA00001936"/>
    </source>
</evidence>
<comment type="similarity">
    <text evidence="3 6">Belongs to the peptidase S10 family.</text>
</comment>
<dbReference type="AlphaFoldDB" id="A0A834WLG4"/>
<comment type="caution">
    <text evidence="8">The sequence shown here is derived from an EMBL/GenBank/DDBJ whole genome shotgun (WGS) entry which is preliminary data.</text>
</comment>
<dbReference type="Gene3D" id="3.90.79.10">
    <property type="entry name" value="Nucleoside Triphosphate Pyrophosphohydrolase"/>
    <property type="match status" value="1"/>
</dbReference>
<evidence type="ECO:0000313" key="8">
    <source>
        <dbReference type="EMBL" id="KAF7827675.1"/>
    </source>
</evidence>
<dbReference type="PANTHER" id="PTHR11802">
    <property type="entry name" value="SERINE PROTEASE FAMILY S10 SERINE CARBOXYPEPTIDASE"/>
    <property type="match status" value="1"/>
</dbReference>
<dbReference type="PROSITE" id="PS00893">
    <property type="entry name" value="NUDIX_BOX"/>
    <property type="match status" value="1"/>
</dbReference>
<dbReference type="InterPro" id="IPR029058">
    <property type="entry name" value="AB_hydrolase_fold"/>
</dbReference>
<dbReference type="NCBIfam" id="NF001936">
    <property type="entry name" value="PRK00714.1-3"/>
    <property type="match status" value="1"/>
</dbReference>
<evidence type="ECO:0000256" key="2">
    <source>
        <dbReference type="ARBA" id="ARBA00004613"/>
    </source>
</evidence>
<keyword evidence="9" id="KW-1185">Reference proteome</keyword>
<dbReference type="GO" id="GO:0004185">
    <property type="term" value="F:serine-type carboxypeptidase activity"/>
    <property type="evidence" value="ECO:0007669"/>
    <property type="project" value="UniProtKB-UniRule"/>
</dbReference>
<keyword evidence="6 8" id="KW-0121">Carboxypeptidase</keyword>
<evidence type="ECO:0000256" key="3">
    <source>
        <dbReference type="ARBA" id="ARBA00009431"/>
    </source>
</evidence>
<dbReference type="NCBIfam" id="NF001938">
    <property type="entry name" value="PRK00714.1-5"/>
    <property type="match status" value="1"/>
</dbReference>
<keyword evidence="5 6" id="KW-0378">Hydrolase</keyword>
<dbReference type="PANTHER" id="PTHR11802:SF454">
    <property type="entry name" value="SERINE CARBOXYPEPTIDASE-LIKE 50"/>
    <property type="match status" value="1"/>
</dbReference>
<gene>
    <name evidence="8" type="ORF">G2W53_018839</name>
</gene>
<dbReference type="InterPro" id="IPR020476">
    <property type="entry name" value="Nudix_hydrolase"/>
</dbReference>
<dbReference type="Gene3D" id="3.40.50.1820">
    <property type="entry name" value="alpha/beta hydrolase"/>
    <property type="match status" value="1"/>
</dbReference>
<dbReference type="CDD" id="cd03671">
    <property type="entry name" value="NUDIX_Ap4A_hydrolase_plant_like"/>
    <property type="match status" value="1"/>
</dbReference>
<dbReference type="GO" id="GO:0006508">
    <property type="term" value="P:proteolysis"/>
    <property type="evidence" value="ECO:0007669"/>
    <property type="project" value="UniProtKB-KW"/>
</dbReference>
<evidence type="ECO:0000256" key="6">
    <source>
        <dbReference type="RuleBase" id="RU361156"/>
    </source>
</evidence>
<evidence type="ECO:0000256" key="4">
    <source>
        <dbReference type="ARBA" id="ARBA00022525"/>
    </source>
</evidence>
<dbReference type="Proteomes" id="UP000634136">
    <property type="component" value="Unassembled WGS sequence"/>
</dbReference>
<dbReference type="PRINTS" id="PR00724">
    <property type="entry name" value="CRBOXYPTASEC"/>
</dbReference>
<comment type="cofactor">
    <cofactor evidence="1">
        <name>Mn(2+)</name>
        <dbReference type="ChEBI" id="CHEBI:29035"/>
    </cofactor>
</comment>
<dbReference type="InterPro" id="IPR001563">
    <property type="entry name" value="Peptidase_S10"/>
</dbReference>
<evidence type="ECO:0000313" key="9">
    <source>
        <dbReference type="Proteomes" id="UP000634136"/>
    </source>
</evidence>
<dbReference type="InterPro" id="IPR018202">
    <property type="entry name" value="Ser_caboxypep_ser_AS"/>
</dbReference>
<accession>A0A834WLG4</accession>
<reference evidence="8" key="1">
    <citation type="submission" date="2020-09" db="EMBL/GenBank/DDBJ databases">
        <title>Genome-Enabled Discovery of Anthraquinone Biosynthesis in Senna tora.</title>
        <authorList>
            <person name="Kang S.-H."/>
            <person name="Pandey R.P."/>
            <person name="Lee C.-M."/>
            <person name="Sim J.-S."/>
            <person name="Jeong J.-T."/>
            <person name="Choi B.-S."/>
            <person name="Jung M."/>
            <person name="Ginzburg D."/>
            <person name="Zhao K."/>
            <person name="Won S.Y."/>
            <person name="Oh T.-J."/>
            <person name="Yu Y."/>
            <person name="Kim N.-H."/>
            <person name="Lee O.R."/>
            <person name="Lee T.-H."/>
            <person name="Bashyal P."/>
            <person name="Kim T.-S."/>
            <person name="Lee W.-H."/>
            <person name="Kawkins C."/>
            <person name="Kim C.-K."/>
            <person name="Kim J.S."/>
            <person name="Ahn B.O."/>
            <person name="Rhee S.Y."/>
            <person name="Sohng J.K."/>
        </authorList>
    </citation>
    <scope>NUCLEOTIDE SEQUENCE</scope>
    <source>
        <tissue evidence="8">Leaf</tissue>
    </source>
</reference>
<dbReference type="PROSITE" id="PS51462">
    <property type="entry name" value="NUDIX"/>
    <property type="match status" value="1"/>
</dbReference>
<protein>
    <recommendedName>
        <fullName evidence="6">Carboxypeptidase</fullName>
        <ecNumber evidence="6">3.4.16.-</ecNumber>
    </recommendedName>
</protein>
<dbReference type="FunFam" id="3.40.50.1820:FF:000163">
    <property type="entry name" value="Carboxypeptidase"/>
    <property type="match status" value="1"/>
</dbReference>
<keyword evidence="4" id="KW-0964">Secreted</keyword>
<comment type="subcellular location">
    <subcellularLocation>
        <location evidence="2">Secreted</location>
    </subcellularLocation>
</comment>
<evidence type="ECO:0000256" key="5">
    <source>
        <dbReference type="ARBA" id="ARBA00022801"/>
    </source>
</evidence>
<dbReference type="InterPro" id="IPR022927">
    <property type="entry name" value="RppH"/>
</dbReference>
<dbReference type="Pfam" id="PF00450">
    <property type="entry name" value="Peptidase_S10"/>
    <property type="match status" value="1"/>
</dbReference>
<dbReference type="OrthoDB" id="443318at2759"/>
<keyword evidence="6" id="KW-0645">Protease</keyword>
<dbReference type="InterPro" id="IPR015797">
    <property type="entry name" value="NUDIX_hydrolase-like_dom_sf"/>
</dbReference>
<dbReference type="GO" id="GO:0016462">
    <property type="term" value="F:pyrophosphatase activity"/>
    <property type="evidence" value="ECO:0007669"/>
    <property type="project" value="UniProtKB-ARBA"/>
</dbReference>
<proteinExistence type="inferred from homology"/>
<dbReference type="GO" id="GO:0005576">
    <property type="term" value="C:extracellular region"/>
    <property type="evidence" value="ECO:0007669"/>
    <property type="project" value="UniProtKB-SubCell"/>
</dbReference>
<feature type="domain" description="Nudix hydrolase" evidence="7">
    <location>
        <begin position="7"/>
        <end position="161"/>
    </location>
</feature>
<name>A0A834WLG4_9FABA</name>
<evidence type="ECO:0000259" key="7">
    <source>
        <dbReference type="PROSITE" id="PS51462"/>
    </source>
</evidence>
<dbReference type="SUPFAM" id="SSF53474">
    <property type="entry name" value="alpha/beta-Hydrolases"/>
    <property type="match status" value="1"/>
</dbReference>
<dbReference type="PRINTS" id="PR00502">
    <property type="entry name" value="NUDIXFAMILY"/>
</dbReference>